<evidence type="ECO:0000256" key="5">
    <source>
        <dbReference type="ARBA" id="ARBA00023137"/>
    </source>
</evidence>
<dbReference type="InterPro" id="IPR020635">
    <property type="entry name" value="Tyr_kinase_cat_dom"/>
</dbReference>
<evidence type="ECO:0000256" key="10">
    <source>
        <dbReference type="SAM" id="MobiDB-lite"/>
    </source>
</evidence>
<dbReference type="InterPro" id="IPR011009">
    <property type="entry name" value="Kinase-like_dom_sf"/>
</dbReference>
<dbReference type="PRINTS" id="PR00109">
    <property type="entry name" value="TYRKINASE"/>
</dbReference>
<dbReference type="SUPFAM" id="SSF55550">
    <property type="entry name" value="SH2 domain"/>
    <property type="match status" value="1"/>
</dbReference>
<dbReference type="InterPro" id="IPR000719">
    <property type="entry name" value="Prot_kinase_dom"/>
</dbReference>
<dbReference type="InterPro" id="IPR050198">
    <property type="entry name" value="Non-receptor_tyrosine_kinases"/>
</dbReference>
<dbReference type="Gene3D" id="3.30.505.10">
    <property type="entry name" value="SH2 domain"/>
    <property type="match status" value="1"/>
</dbReference>
<evidence type="ECO:0000256" key="6">
    <source>
        <dbReference type="ARBA" id="ARBA00051245"/>
    </source>
</evidence>
<dbReference type="SMART" id="SM00219">
    <property type="entry name" value="TyrKc"/>
    <property type="match status" value="1"/>
</dbReference>
<dbReference type="SUPFAM" id="SSF56112">
    <property type="entry name" value="Protein kinase-like (PK-like)"/>
    <property type="match status" value="1"/>
</dbReference>
<reference evidence="13" key="1">
    <citation type="journal article" date="2011" name="Genome Res.">
        <title>Deep small RNA sequencing from the nematode Ascaris reveals conservation, functional diversification, and novel developmental profiles.</title>
        <authorList>
            <person name="Wang J."/>
            <person name="Czech B."/>
            <person name="Crunk A."/>
            <person name="Wallace A."/>
            <person name="Mitreva M."/>
            <person name="Hannon G.J."/>
            <person name="Davis R.E."/>
        </authorList>
    </citation>
    <scope>NUCLEOTIDE SEQUENCE</scope>
</reference>
<comment type="similarity">
    <text evidence="9">Belongs to the protein kinase superfamily. Tyr protein kinase family.</text>
</comment>
<proteinExistence type="evidence at transcript level"/>
<evidence type="ECO:0000256" key="9">
    <source>
        <dbReference type="RuleBase" id="RU362096"/>
    </source>
</evidence>
<feature type="compositionally biased region" description="Low complexity" evidence="10">
    <location>
        <begin position="555"/>
        <end position="569"/>
    </location>
</feature>
<feature type="region of interest" description="Disordered" evidence="10">
    <location>
        <begin position="514"/>
        <end position="580"/>
    </location>
</feature>
<feature type="region of interest" description="Disordered" evidence="10">
    <location>
        <begin position="616"/>
        <end position="650"/>
    </location>
</feature>
<dbReference type="InterPro" id="IPR017441">
    <property type="entry name" value="Protein_kinase_ATP_BS"/>
</dbReference>
<feature type="compositionally biased region" description="Basic and acidic residues" evidence="10">
    <location>
        <begin position="62"/>
        <end position="82"/>
    </location>
</feature>
<feature type="domain" description="SH2" evidence="11">
    <location>
        <begin position="133"/>
        <end position="227"/>
    </location>
</feature>
<dbReference type="SMART" id="SM00252">
    <property type="entry name" value="SH2"/>
    <property type="match status" value="1"/>
</dbReference>
<dbReference type="PROSITE" id="PS50011">
    <property type="entry name" value="PROTEIN_KINASE_DOM"/>
    <property type="match status" value="1"/>
</dbReference>
<keyword evidence="7" id="KW-0727">SH2 domain</keyword>
<dbReference type="Pfam" id="PF07714">
    <property type="entry name" value="PK_Tyr_Ser-Thr"/>
    <property type="match status" value="1"/>
</dbReference>
<feature type="binding site" evidence="8">
    <location>
        <position position="268"/>
    </location>
    <ligand>
        <name>ATP</name>
        <dbReference type="ChEBI" id="CHEBI:30616"/>
    </ligand>
</feature>
<feature type="compositionally biased region" description="Basic and acidic residues" evidence="10">
    <location>
        <begin position="43"/>
        <end position="54"/>
    </location>
</feature>
<feature type="compositionally biased region" description="Acidic residues" evidence="10">
    <location>
        <begin position="690"/>
        <end position="699"/>
    </location>
</feature>
<keyword evidence="1 9" id="KW-0808">Transferase</keyword>
<dbReference type="InterPro" id="IPR000980">
    <property type="entry name" value="SH2"/>
</dbReference>
<feature type="compositionally biased region" description="Low complexity" evidence="10">
    <location>
        <begin position="758"/>
        <end position="769"/>
    </location>
</feature>
<dbReference type="InterPro" id="IPR035849">
    <property type="entry name" value="Fes/Fps/Fer_SH2"/>
</dbReference>
<evidence type="ECO:0000256" key="2">
    <source>
        <dbReference type="ARBA" id="ARBA00022741"/>
    </source>
</evidence>
<feature type="domain" description="Protein kinase" evidence="12">
    <location>
        <begin position="235"/>
        <end position="503"/>
    </location>
</feature>
<keyword evidence="4 8" id="KW-0067">ATP-binding</keyword>
<dbReference type="FunFam" id="1.10.510.10:FF:001408">
    <property type="entry name" value="Tyrosine-protein kinase"/>
    <property type="match status" value="1"/>
</dbReference>
<name>F1KVK5_ASCSU</name>
<keyword evidence="5 9" id="KW-0829">Tyrosine-protein kinase</keyword>
<feature type="compositionally biased region" description="Polar residues" evidence="10">
    <location>
        <begin position="88"/>
        <end position="98"/>
    </location>
</feature>
<keyword evidence="3 9" id="KW-0418">Kinase</keyword>
<evidence type="ECO:0000259" key="12">
    <source>
        <dbReference type="PROSITE" id="PS50011"/>
    </source>
</evidence>
<evidence type="ECO:0000256" key="8">
    <source>
        <dbReference type="PROSITE-ProRule" id="PRU10141"/>
    </source>
</evidence>
<dbReference type="GO" id="GO:0005524">
    <property type="term" value="F:ATP binding"/>
    <property type="evidence" value="ECO:0007669"/>
    <property type="project" value="UniProtKB-UniRule"/>
</dbReference>
<protein>
    <recommendedName>
        <fullName evidence="9">Tyrosine-protein kinase</fullName>
        <ecNumber evidence="9">2.7.10.2</ecNumber>
    </recommendedName>
</protein>
<feature type="compositionally biased region" description="Polar residues" evidence="10">
    <location>
        <begin position="776"/>
        <end position="790"/>
    </location>
</feature>
<dbReference type="PANTHER" id="PTHR24418">
    <property type="entry name" value="TYROSINE-PROTEIN KINASE"/>
    <property type="match status" value="1"/>
</dbReference>
<dbReference type="Gene3D" id="1.10.510.10">
    <property type="entry name" value="Transferase(Phosphotransferase) domain 1"/>
    <property type="match status" value="1"/>
</dbReference>
<dbReference type="EMBL" id="JI166602">
    <property type="protein sequence ID" value="ADY41909.1"/>
    <property type="molecule type" value="mRNA"/>
</dbReference>
<feature type="compositionally biased region" description="Basic and acidic residues" evidence="10">
    <location>
        <begin position="793"/>
        <end position="803"/>
    </location>
</feature>
<evidence type="ECO:0000256" key="4">
    <source>
        <dbReference type="ARBA" id="ARBA00022840"/>
    </source>
</evidence>
<feature type="region of interest" description="Disordered" evidence="10">
    <location>
        <begin position="667"/>
        <end position="803"/>
    </location>
</feature>
<sequence>MERRSKTAFRKVSGFVGEVSTLGSKAYKHLIPPIPAASSLKWRHSEKSKCRLDKSGLNNKLDNSHERGTDRERSKPLTKESETGSSGGDLSTNKGSEGNNKDSKKLEDENEEKKAAEIALYDKEKAALMHEDWYHGLMPRDEIEEMLKRDGDFLVRKTEVARKTRFAISVFFNGRIRHLLVNCSHGMWAIRNVRKRSLAQLIEYYLSSRQPVQNEGTFLLNGIKRPPYYILHDHIIIGKKLGGGAFGDVHLGVWKKSDKEEVNVAIKKFKGVMTKKERVEFVREASIMRKFHHPNIVGVLGVAAQEQPLMILMDLAPNGALNSYLKKHPETDSDRLIRFVTDAARGMCYLSASKVIHRDVAARNCLLGVQYEVKISDFGLSVSNTENIKVDRLKNVPVRWLSPETLRLGIFSSKSDVWSFGVLIWEVFSHCKTDPFPGLSNAQARAAIQSGKEPMQPPDGTPSVACQVMHLCFMQNPKERADFETVLRLLSPSEEPPTTTTYLPPQVSIDTLRKSDKKSQFVTPRMVKTPKQVAERPPLNAHVPSANETIKNRKVSPLVNSTSSSSPLSGHTRSADETQRDKMASPMANLLPNPISSTPLKARSLPVGEMIRNKATLQTADSNSPVPRVHSSSSEKAGQNKPTSSMENATSSALEYAAGRNAALSSLDETTAETPSREQVKQPVGVVPSEDAEVDVDEAPEAKTKITTDATSSGGGSPAHLSDKTFYESTNTDEDDGATATTDCSRAIPELKKTTRGASPATPDAAPTALVPKIAPTSSAARTHVIQRSSAHVIEREGQSDSA</sequence>
<dbReference type="PROSITE" id="PS00107">
    <property type="entry name" value="PROTEIN_KINASE_ATP"/>
    <property type="match status" value="1"/>
</dbReference>
<evidence type="ECO:0000256" key="7">
    <source>
        <dbReference type="PROSITE-ProRule" id="PRU00191"/>
    </source>
</evidence>
<accession>F1KVK5</accession>
<dbReference type="InterPro" id="IPR036860">
    <property type="entry name" value="SH2_dom_sf"/>
</dbReference>
<dbReference type="InterPro" id="IPR008266">
    <property type="entry name" value="Tyr_kinase_AS"/>
</dbReference>
<dbReference type="CDD" id="cd10361">
    <property type="entry name" value="SH2_Fps_family"/>
    <property type="match status" value="1"/>
</dbReference>
<dbReference type="EC" id="2.7.10.2" evidence="9"/>
<dbReference type="AlphaFoldDB" id="F1KVK5"/>
<organism evidence="13">
    <name type="scientific">Ascaris suum</name>
    <name type="common">Pig roundworm</name>
    <name type="synonym">Ascaris lumbricoides</name>
    <dbReference type="NCBI Taxonomy" id="6253"/>
    <lineage>
        <taxon>Eukaryota</taxon>
        <taxon>Metazoa</taxon>
        <taxon>Ecdysozoa</taxon>
        <taxon>Nematoda</taxon>
        <taxon>Chromadorea</taxon>
        <taxon>Rhabditida</taxon>
        <taxon>Spirurina</taxon>
        <taxon>Ascaridomorpha</taxon>
        <taxon>Ascaridoidea</taxon>
        <taxon>Ascarididae</taxon>
        <taxon>Ascaris</taxon>
    </lineage>
</organism>
<dbReference type="PROSITE" id="PS00109">
    <property type="entry name" value="PROTEIN_KINASE_TYR"/>
    <property type="match status" value="1"/>
</dbReference>
<dbReference type="GO" id="GO:0004715">
    <property type="term" value="F:non-membrane spanning protein tyrosine kinase activity"/>
    <property type="evidence" value="ECO:0007669"/>
    <property type="project" value="UniProtKB-EC"/>
</dbReference>
<comment type="catalytic activity">
    <reaction evidence="6 9">
        <text>L-tyrosyl-[protein] + ATP = O-phospho-L-tyrosyl-[protein] + ADP + H(+)</text>
        <dbReference type="Rhea" id="RHEA:10596"/>
        <dbReference type="Rhea" id="RHEA-COMP:10136"/>
        <dbReference type="Rhea" id="RHEA-COMP:20101"/>
        <dbReference type="ChEBI" id="CHEBI:15378"/>
        <dbReference type="ChEBI" id="CHEBI:30616"/>
        <dbReference type="ChEBI" id="CHEBI:46858"/>
        <dbReference type="ChEBI" id="CHEBI:61978"/>
        <dbReference type="ChEBI" id="CHEBI:456216"/>
        <dbReference type="EC" id="2.7.10.2"/>
    </reaction>
</comment>
<keyword evidence="2 8" id="KW-0547">Nucleotide-binding</keyword>
<evidence type="ECO:0000313" key="13">
    <source>
        <dbReference type="EMBL" id="ADY41909.1"/>
    </source>
</evidence>
<dbReference type="Pfam" id="PF00017">
    <property type="entry name" value="SH2"/>
    <property type="match status" value="1"/>
</dbReference>
<dbReference type="PROSITE" id="PS50001">
    <property type="entry name" value="SH2"/>
    <property type="match status" value="1"/>
</dbReference>
<dbReference type="CDD" id="cd00192">
    <property type="entry name" value="PTKc"/>
    <property type="match status" value="1"/>
</dbReference>
<feature type="compositionally biased region" description="Basic and acidic residues" evidence="10">
    <location>
        <begin position="99"/>
        <end position="112"/>
    </location>
</feature>
<evidence type="ECO:0000256" key="3">
    <source>
        <dbReference type="ARBA" id="ARBA00022777"/>
    </source>
</evidence>
<dbReference type="InterPro" id="IPR001245">
    <property type="entry name" value="Ser-Thr/Tyr_kinase_cat_dom"/>
</dbReference>
<evidence type="ECO:0000256" key="1">
    <source>
        <dbReference type="ARBA" id="ARBA00022679"/>
    </source>
</evidence>
<feature type="region of interest" description="Disordered" evidence="10">
    <location>
        <begin position="22"/>
        <end position="112"/>
    </location>
</feature>
<evidence type="ECO:0000259" key="11">
    <source>
        <dbReference type="PROSITE" id="PS50001"/>
    </source>
</evidence>